<accession>A0AAF0XPZ8</accession>
<dbReference type="PANTHER" id="PTHR47169">
    <property type="entry name" value="OS01G0541250 PROTEIN"/>
    <property type="match status" value="1"/>
</dbReference>
<keyword evidence="2" id="KW-1185">Reference proteome</keyword>
<evidence type="ECO:0008006" key="3">
    <source>
        <dbReference type="Google" id="ProtNLM"/>
    </source>
</evidence>
<evidence type="ECO:0000313" key="1">
    <source>
        <dbReference type="EMBL" id="WOH11132.1"/>
    </source>
</evidence>
<proteinExistence type="predicted"/>
<dbReference type="InterPro" id="IPR036397">
    <property type="entry name" value="RNaseH_sf"/>
</dbReference>
<dbReference type="Gene3D" id="3.30.420.10">
    <property type="entry name" value="Ribonuclease H-like superfamily/Ribonuclease H"/>
    <property type="match status" value="1"/>
</dbReference>
<sequence>MNISSSLLYRNFRVYNKIKRRSSTLKPFLTDENKKARLQFCLSMLEEESLPHDPTFKDMNNMIHIDEKWFNLSNKEEKFYLLPDEEEPRRTCKNKNFITKVMFLAAIARPHFDNEGNVKFS</sequence>
<evidence type="ECO:0000313" key="2">
    <source>
        <dbReference type="Proteomes" id="UP000077755"/>
    </source>
</evidence>
<name>A0AAF0XPZ8_DAUCS</name>
<organism evidence="1 2">
    <name type="scientific">Daucus carota subsp. sativus</name>
    <name type="common">Carrot</name>
    <dbReference type="NCBI Taxonomy" id="79200"/>
    <lineage>
        <taxon>Eukaryota</taxon>
        <taxon>Viridiplantae</taxon>
        <taxon>Streptophyta</taxon>
        <taxon>Embryophyta</taxon>
        <taxon>Tracheophyta</taxon>
        <taxon>Spermatophyta</taxon>
        <taxon>Magnoliopsida</taxon>
        <taxon>eudicotyledons</taxon>
        <taxon>Gunneridae</taxon>
        <taxon>Pentapetalae</taxon>
        <taxon>asterids</taxon>
        <taxon>campanulids</taxon>
        <taxon>Apiales</taxon>
        <taxon>Apiaceae</taxon>
        <taxon>Apioideae</taxon>
        <taxon>Scandiceae</taxon>
        <taxon>Daucinae</taxon>
        <taxon>Daucus</taxon>
        <taxon>Daucus sect. Daucus</taxon>
    </lineage>
</organism>
<dbReference type="EMBL" id="CP093350">
    <property type="protein sequence ID" value="WOH11132.1"/>
    <property type="molecule type" value="Genomic_DNA"/>
</dbReference>
<dbReference type="PANTHER" id="PTHR47169:SF2">
    <property type="entry name" value="OS01G0541250 PROTEIN"/>
    <property type="match status" value="1"/>
</dbReference>
<dbReference type="Proteomes" id="UP000077755">
    <property type="component" value="Chromosome 8"/>
</dbReference>
<reference evidence="1" key="1">
    <citation type="journal article" date="2016" name="Nat. Genet.">
        <title>A high-quality carrot genome assembly provides new insights into carotenoid accumulation and asterid genome evolution.</title>
        <authorList>
            <person name="Iorizzo M."/>
            <person name="Ellison S."/>
            <person name="Senalik D."/>
            <person name="Zeng P."/>
            <person name="Satapoomin P."/>
            <person name="Huang J."/>
            <person name="Bowman M."/>
            <person name="Iovene M."/>
            <person name="Sanseverino W."/>
            <person name="Cavagnaro P."/>
            <person name="Yildiz M."/>
            <person name="Macko-Podgorni A."/>
            <person name="Moranska E."/>
            <person name="Grzebelus E."/>
            <person name="Grzebelus D."/>
            <person name="Ashrafi H."/>
            <person name="Zheng Z."/>
            <person name="Cheng S."/>
            <person name="Spooner D."/>
            <person name="Van Deynze A."/>
            <person name="Simon P."/>
        </authorList>
    </citation>
    <scope>NUCLEOTIDE SEQUENCE</scope>
    <source>
        <tissue evidence="1">Leaf</tissue>
    </source>
</reference>
<dbReference type="AlphaFoldDB" id="A0AAF0XPZ8"/>
<dbReference type="GO" id="GO:0003676">
    <property type="term" value="F:nucleic acid binding"/>
    <property type="evidence" value="ECO:0007669"/>
    <property type="project" value="InterPro"/>
</dbReference>
<gene>
    <name evidence="1" type="ORF">DCAR_0830611</name>
</gene>
<reference evidence="1" key="2">
    <citation type="submission" date="2022-03" db="EMBL/GenBank/DDBJ databases">
        <title>Draft title - Genomic analysis of global carrot germplasm unveils the trajectory of domestication and the origin of high carotenoid orange carrot.</title>
        <authorList>
            <person name="Iorizzo M."/>
            <person name="Ellison S."/>
            <person name="Senalik D."/>
            <person name="Macko-Podgorni A."/>
            <person name="Grzebelus D."/>
            <person name="Bostan H."/>
            <person name="Rolling W."/>
            <person name="Curaba J."/>
            <person name="Simon P."/>
        </authorList>
    </citation>
    <scope>NUCLEOTIDE SEQUENCE</scope>
    <source>
        <tissue evidence="1">Leaf</tissue>
    </source>
</reference>
<protein>
    <recommendedName>
        <fullName evidence="3">Transposase Tc1-like domain-containing protein</fullName>
    </recommendedName>
</protein>